<dbReference type="Proteomes" id="UP000298787">
    <property type="component" value="Chromosome 7"/>
</dbReference>
<gene>
    <name evidence="1" type="ORF">D9C73_007761</name>
</gene>
<reference evidence="1 2" key="1">
    <citation type="submission" date="2019-01" db="EMBL/GenBank/DDBJ databases">
        <title>Genome Assembly of Collichthys lucidus.</title>
        <authorList>
            <person name="Cai M."/>
            <person name="Xiao S."/>
        </authorList>
    </citation>
    <scope>NUCLEOTIDE SEQUENCE [LARGE SCALE GENOMIC DNA]</scope>
    <source>
        <strain evidence="1">JT15FE1705JMU</strain>
        <tissue evidence="1">Muscle</tissue>
    </source>
</reference>
<name>A0A4U5UHN8_COLLU</name>
<protein>
    <submittedName>
        <fullName evidence="1">Uncharacterized protein</fullName>
    </submittedName>
</protein>
<proteinExistence type="predicted"/>
<keyword evidence="2" id="KW-1185">Reference proteome</keyword>
<dbReference type="EMBL" id="CM014084">
    <property type="protein sequence ID" value="TKS73681.1"/>
    <property type="molecule type" value="Genomic_DNA"/>
</dbReference>
<evidence type="ECO:0000313" key="2">
    <source>
        <dbReference type="Proteomes" id="UP000298787"/>
    </source>
</evidence>
<sequence>MPLRYRVEILMSALRGSTTAGRTPCALTPLAPSCASAIRATSGSMTIPAQTNYRRNLRTELLDYRLPHIHRSRSERDTEHNHDDYRRLSSLSEYQKRWIVTKRVVNTRYNGLDDGREMDDAARVSCKTNLHISDPLALQSMTSASADSTTATRMPCALTWSEATAAPASRATLATGQSAKLCVTDCARMEEPASHLTTAFASKDLLGRDARQWPDGGFELQLQQYGNYPISQSILISMACLLIGSSGSISQLHKLLMHHIR</sequence>
<accession>A0A4U5UHN8</accession>
<organism evidence="1 2">
    <name type="scientific">Collichthys lucidus</name>
    <name type="common">Big head croaker</name>
    <name type="synonym">Sciaena lucida</name>
    <dbReference type="NCBI Taxonomy" id="240159"/>
    <lineage>
        <taxon>Eukaryota</taxon>
        <taxon>Metazoa</taxon>
        <taxon>Chordata</taxon>
        <taxon>Craniata</taxon>
        <taxon>Vertebrata</taxon>
        <taxon>Euteleostomi</taxon>
        <taxon>Actinopterygii</taxon>
        <taxon>Neopterygii</taxon>
        <taxon>Teleostei</taxon>
        <taxon>Neoteleostei</taxon>
        <taxon>Acanthomorphata</taxon>
        <taxon>Eupercaria</taxon>
        <taxon>Sciaenidae</taxon>
        <taxon>Collichthys</taxon>
    </lineage>
</organism>
<evidence type="ECO:0000313" key="1">
    <source>
        <dbReference type="EMBL" id="TKS73681.1"/>
    </source>
</evidence>
<dbReference type="AlphaFoldDB" id="A0A4U5UHN8"/>